<dbReference type="SUPFAM" id="SSF48208">
    <property type="entry name" value="Six-hairpin glycosidases"/>
    <property type="match status" value="1"/>
</dbReference>
<dbReference type="InterPro" id="IPR027414">
    <property type="entry name" value="GH95_N_dom"/>
</dbReference>
<dbReference type="InterPro" id="IPR008928">
    <property type="entry name" value="6-hairpin_glycosidase_sf"/>
</dbReference>
<dbReference type="Pfam" id="PF21307">
    <property type="entry name" value="Glyco_hydro_95_C"/>
    <property type="match status" value="1"/>
</dbReference>
<gene>
    <name evidence="5" type="ORF">BDW59DRAFT_175412</name>
</gene>
<dbReference type="PANTHER" id="PTHR31084:SF3">
    <property type="entry name" value="ALPHA-FUCOSIDASE A"/>
    <property type="match status" value="1"/>
</dbReference>
<feature type="domain" description="Alpha fucosidase A-like C-terminal" evidence="3">
    <location>
        <begin position="738"/>
        <end position="792"/>
    </location>
</feature>
<evidence type="ECO:0000313" key="6">
    <source>
        <dbReference type="Proteomes" id="UP001610335"/>
    </source>
</evidence>
<dbReference type="InterPro" id="IPR012341">
    <property type="entry name" value="6hp_glycosidase-like_sf"/>
</dbReference>
<evidence type="ECO:0000259" key="3">
    <source>
        <dbReference type="Pfam" id="PF21307"/>
    </source>
</evidence>
<evidence type="ECO:0000259" key="2">
    <source>
        <dbReference type="Pfam" id="PF14498"/>
    </source>
</evidence>
<feature type="signal peptide" evidence="1">
    <location>
        <begin position="1"/>
        <end position="23"/>
    </location>
</feature>
<proteinExistence type="predicted"/>
<protein>
    <submittedName>
        <fullName evidence="5">Alpha-fucosidase A</fullName>
    </submittedName>
</protein>
<evidence type="ECO:0000259" key="4">
    <source>
        <dbReference type="Pfam" id="PF22124"/>
    </source>
</evidence>
<organism evidence="5 6">
    <name type="scientific">Aspergillus cavernicola</name>
    <dbReference type="NCBI Taxonomy" id="176166"/>
    <lineage>
        <taxon>Eukaryota</taxon>
        <taxon>Fungi</taxon>
        <taxon>Dikarya</taxon>
        <taxon>Ascomycota</taxon>
        <taxon>Pezizomycotina</taxon>
        <taxon>Eurotiomycetes</taxon>
        <taxon>Eurotiomycetidae</taxon>
        <taxon>Eurotiales</taxon>
        <taxon>Aspergillaceae</taxon>
        <taxon>Aspergillus</taxon>
        <taxon>Aspergillus subgen. Nidulantes</taxon>
    </lineage>
</organism>
<dbReference type="InterPro" id="IPR016518">
    <property type="entry name" value="Alpha-L-fucosidase"/>
</dbReference>
<dbReference type="Proteomes" id="UP001610335">
    <property type="component" value="Unassembled WGS sequence"/>
</dbReference>
<dbReference type="EMBL" id="JBFXLS010000090">
    <property type="protein sequence ID" value="KAL2817695.1"/>
    <property type="molecule type" value="Genomic_DNA"/>
</dbReference>
<evidence type="ECO:0000313" key="5">
    <source>
        <dbReference type="EMBL" id="KAL2817695.1"/>
    </source>
</evidence>
<feature type="domain" description="Glycosyl hydrolase family 95 catalytic" evidence="4">
    <location>
        <begin position="309"/>
        <end position="723"/>
    </location>
</feature>
<dbReference type="PANTHER" id="PTHR31084">
    <property type="entry name" value="ALPHA-L-FUCOSIDASE 2"/>
    <property type="match status" value="1"/>
</dbReference>
<dbReference type="InterPro" id="IPR054363">
    <property type="entry name" value="GH95_cat"/>
</dbReference>
<accession>A0ABR4HQR2</accession>
<dbReference type="InterPro" id="IPR049053">
    <property type="entry name" value="AFCA-like_C"/>
</dbReference>
<dbReference type="PIRSF" id="PIRSF007663">
    <property type="entry name" value="UCP007663"/>
    <property type="match status" value="1"/>
</dbReference>
<feature type="domain" description="Glycosyl hydrolase family 95 N-terminal" evidence="2">
    <location>
        <begin position="27"/>
        <end position="277"/>
    </location>
</feature>
<feature type="chain" id="PRO_5045364242" evidence="1">
    <location>
        <begin position="24"/>
        <end position="804"/>
    </location>
</feature>
<name>A0ABR4HQR2_9EURO</name>
<evidence type="ECO:0000256" key="1">
    <source>
        <dbReference type="SAM" id="SignalP"/>
    </source>
</evidence>
<dbReference type="Gene3D" id="1.50.10.10">
    <property type="match status" value="1"/>
</dbReference>
<sequence>MPIMKAPISLLAVTSAILGGSNGKSLRSSSPASYGTIGRSDYILQTGYVVGNGKVGAIPFGPPGADKINLNVDSLWSGGPFEVANYTGGNPSSPRYDALPEIRDRIFQNGTGGIAPLLGNGNYYGSNRVLGNLTVMFGGVESYTEYQRTLDLSDGVHRTKFSIGNNSTELEASVFCSYPDQVCVYHLGSDEQLPTITVNIENLLVEQSLLESSCERGILRHSGITQTGPPQGMKYAAVARVDPESVVTTCSREGSLQITTRKKELTIVVSAETNYDQKAGNEESGWSFKGEDPASIVDMTSSAAISKGYTRLLEHHINDYKNLTGDFSLQLPDTSSSKHKETAELIQNYTYDGPGNPFLENLLFDYARHLLISSSRENSLPANLQGRWTELLNPSWGADYHANINIQMNYWLADQTGLAETQHALWNYMEDTWVPRGTETAQLLYNASGWVTHNEMNIFGFTAMKDVAGWANYPAAAAWMMQHVWDNFEYTQDVTWLEKQGYPLIKGVAEFWVSSLQEDKFFNDGSLVVNPCNSPETGPTTFGCAHYQQLIHQLFNSVLAAQKFLSKPDTKFVDAITSSLNQLDTGLHFASWGGLKEWKLPEAYGYDNKSTHRHLSHLNGWYPGYSISSFANGYTNTTIQNAVKETLISRGMGNAEDANAGWAKVWRAACWARLNDTQRAYSELRYAIDENFVGNGLSMYWGSQPPFQIDANFGFAGAVLSMLVVDMPLAYGSEAKNRTVVLGPAIPAEWGNGKVMGLRLRGGGIVDFSWDGKGVVNKVKILSRGKERRKVHLVNMEGDHLADI</sequence>
<keyword evidence="1" id="KW-0732">Signal</keyword>
<reference evidence="5 6" key="1">
    <citation type="submission" date="2024-07" db="EMBL/GenBank/DDBJ databases">
        <title>Section-level genome sequencing and comparative genomics of Aspergillus sections Usti and Cavernicolus.</title>
        <authorList>
            <consortium name="Lawrence Berkeley National Laboratory"/>
            <person name="Nybo J.L."/>
            <person name="Vesth T.C."/>
            <person name="Theobald S."/>
            <person name="Frisvad J.C."/>
            <person name="Larsen T.O."/>
            <person name="Kjaerboelling I."/>
            <person name="Rothschild-Mancinelli K."/>
            <person name="Lyhne E.K."/>
            <person name="Kogle M.E."/>
            <person name="Barry K."/>
            <person name="Clum A."/>
            <person name="Na H."/>
            <person name="Ledsgaard L."/>
            <person name="Lin J."/>
            <person name="Lipzen A."/>
            <person name="Kuo A."/>
            <person name="Riley R."/>
            <person name="Mondo S."/>
            <person name="LaButti K."/>
            <person name="Haridas S."/>
            <person name="Pangalinan J."/>
            <person name="Salamov A.A."/>
            <person name="Simmons B.A."/>
            <person name="Magnuson J.K."/>
            <person name="Chen J."/>
            <person name="Drula E."/>
            <person name="Henrissat B."/>
            <person name="Wiebenga A."/>
            <person name="Lubbers R.J."/>
            <person name="Gomes A.C."/>
            <person name="Makela M.R."/>
            <person name="Stajich J."/>
            <person name="Grigoriev I.V."/>
            <person name="Mortensen U.H."/>
            <person name="De vries R.P."/>
            <person name="Baker S.E."/>
            <person name="Andersen M.R."/>
        </authorList>
    </citation>
    <scope>NUCLEOTIDE SEQUENCE [LARGE SCALE GENOMIC DNA]</scope>
    <source>
        <strain evidence="5 6">CBS 600.67</strain>
    </source>
</reference>
<comment type="caution">
    <text evidence="5">The sequence shown here is derived from an EMBL/GenBank/DDBJ whole genome shotgun (WGS) entry which is preliminary data.</text>
</comment>
<keyword evidence="6" id="KW-1185">Reference proteome</keyword>
<dbReference type="Pfam" id="PF14498">
    <property type="entry name" value="Glyco_hyd_65N_2"/>
    <property type="match status" value="1"/>
</dbReference>
<dbReference type="Pfam" id="PF22124">
    <property type="entry name" value="Glyco_hydro_95_cat"/>
    <property type="match status" value="1"/>
</dbReference>